<dbReference type="RefSeq" id="WP_223708663.1">
    <property type="nucleotide sequence ID" value="NZ_JAINUY010000006.1"/>
</dbReference>
<gene>
    <name evidence="1" type="ORF">K6T82_17980</name>
</gene>
<comment type="caution">
    <text evidence="1">The sequence shown here is derived from an EMBL/GenBank/DDBJ whole genome shotgun (WGS) entry which is preliminary data.</text>
</comment>
<proteinExistence type="predicted"/>
<reference evidence="1 2" key="1">
    <citation type="journal article" date="2023" name="Antonie Van Leeuwenhoek">
        <title>Flavobacterium potami sp. nov., a multi-metal resistance genes harbouring bacterium isolated from shallow river silt.</title>
        <authorList>
            <person name="Li S."/>
            <person name="Mao S."/>
            <person name="Mu W."/>
            <person name="Guo B."/>
            <person name="Li C."/>
            <person name="Zhu Q."/>
            <person name="Hou X."/>
            <person name="Zhao Y."/>
            <person name="Wei S."/>
            <person name="Liu H."/>
            <person name="Liu A."/>
        </authorList>
    </citation>
    <scope>NUCLEOTIDE SEQUENCE [LARGE SCALE GENOMIC DNA]</scope>
    <source>
        <strain evidence="1 2">17A</strain>
    </source>
</reference>
<dbReference type="Proteomes" id="UP001139366">
    <property type="component" value="Unassembled WGS sequence"/>
</dbReference>
<evidence type="ECO:0000313" key="2">
    <source>
        <dbReference type="Proteomes" id="UP001139366"/>
    </source>
</evidence>
<keyword evidence="2" id="KW-1185">Reference proteome</keyword>
<accession>A0A9X1HDV6</accession>
<protein>
    <recommendedName>
        <fullName evidence="3">VCBS repeat-containing protein</fullName>
    </recommendedName>
</protein>
<evidence type="ECO:0008006" key="3">
    <source>
        <dbReference type="Google" id="ProtNLM"/>
    </source>
</evidence>
<dbReference type="EMBL" id="JAINUY010000006">
    <property type="protein sequence ID" value="MBZ4036664.1"/>
    <property type="molecule type" value="Genomic_DNA"/>
</dbReference>
<sequence>MKIIRLKLLFLILVFSFGCKKPKTEEKSIIKPNGKFSKEITAETINTEKDNYTYPVDSLLKVDVLWTEVFHSDEVNPDLEKKTWFGLFKKGNGYSLSETDISIKHAYDVIVDEDESEQTGWEVSTAIKDTCVILVEKLPGFVNKNVEFVKVPERIYPEENVDFKFLGNQYKLFATGKKRKESPESDWWFVSDYKLYLTTFVNGKETTELLTAKKSFDEQMIKIIFAGDLDGDGKLDLIIDTASHYNVSSLTLYLSKTGETNSIIKPVGVFSFVGC</sequence>
<name>A0A9X1HDV6_9FLAO</name>
<evidence type="ECO:0000313" key="1">
    <source>
        <dbReference type="EMBL" id="MBZ4036664.1"/>
    </source>
</evidence>
<dbReference type="PROSITE" id="PS51257">
    <property type="entry name" value="PROKAR_LIPOPROTEIN"/>
    <property type="match status" value="1"/>
</dbReference>
<dbReference type="AlphaFoldDB" id="A0A9X1HDV6"/>
<organism evidence="1 2">
    <name type="scientific">Flavobacterium potami</name>
    <dbReference type="NCBI Taxonomy" id="2872310"/>
    <lineage>
        <taxon>Bacteria</taxon>
        <taxon>Pseudomonadati</taxon>
        <taxon>Bacteroidota</taxon>
        <taxon>Flavobacteriia</taxon>
        <taxon>Flavobacteriales</taxon>
        <taxon>Flavobacteriaceae</taxon>
        <taxon>Flavobacterium</taxon>
    </lineage>
</organism>